<protein>
    <submittedName>
        <fullName evidence="2">Uncharacterized protein</fullName>
    </submittedName>
</protein>
<proteinExistence type="predicted"/>
<dbReference type="AlphaFoldDB" id="A0AAW0PCR0"/>
<gene>
    <name evidence="2" type="ORF">WMY93_011480</name>
</gene>
<comment type="caution">
    <text evidence="2">The sequence shown here is derived from an EMBL/GenBank/DDBJ whole genome shotgun (WGS) entry which is preliminary data.</text>
</comment>
<feature type="region of interest" description="Disordered" evidence="1">
    <location>
        <begin position="18"/>
        <end position="118"/>
    </location>
</feature>
<feature type="compositionally biased region" description="Polar residues" evidence="1">
    <location>
        <begin position="52"/>
        <end position="64"/>
    </location>
</feature>
<evidence type="ECO:0000313" key="3">
    <source>
        <dbReference type="Proteomes" id="UP001460270"/>
    </source>
</evidence>
<organism evidence="2 3">
    <name type="scientific">Mugilogobius chulae</name>
    <name type="common">yellowstripe goby</name>
    <dbReference type="NCBI Taxonomy" id="88201"/>
    <lineage>
        <taxon>Eukaryota</taxon>
        <taxon>Metazoa</taxon>
        <taxon>Chordata</taxon>
        <taxon>Craniata</taxon>
        <taxon>Vertebrata</taxon>
        <taxon>Euteleostomi</taxon>
        <taxon>Actinopterygii</taxon>
        <taxon>Neopterygii</taxon>
        <taxon>Teleostei</taxon>
        <taxon>Neoteleostei</taxon>
        <taxon>Acanthomorphata</taxon>
        <taxon>Gobiaria</taxon>
        <taxon>Gobiiformes</taxon>
        <taxon>Gobioidei</taxon>
        <taxon>Gobiidae</taxon>
        <taxon>Gobionellinae</taxon>
        <taxon>Mugilogobius</taxon>
    </lineage>
</organism>
<reference evidence="3" key="1">
    <citation type="submission" date="2024-04" db="EMBL/GenBank/DDBJ databases">
        <title>Salinicola lusitanus LLJ914,a marine bacterium isolated from the Okinawa Trough.</title>
        <authorList>
            <person name="Li J."/>
        </authorList>
    </citation>
    <scope>NUCLEOTIDE SEQUENCE [LARGE SCALE GENOMIC DNA]</scope>
</reference>
<accession>A0AAW0PCR0</accession>
<evidence type="ECO:0000313" key="2">
    <source>
        <dbReference type="EMBL" id="KAK7915719.1"/>
    </source>
</evidence>
<dbReference type="Proteomes" id="UP001460270">
    <property type="component" value="Unassembled WGS sequence"/>
</dbReference>
<dbReference type="EMBL" id="JBBPFD010000008">
    <property type="protein sequence ID" value="KAK7915719.1"/>
    <property type="molecule type" value="Genomic_DNA"/>
</dbReference>
<keyword evidence="3" id="KW-1185">Reference proteome</keyword>
<name>A0AAW0PCR0_9GOBI</name>
<feature type="compositionally biased region" description="Basic and acidic residues" evidence="1">
    <location>
        <begin position="32"/>
        <end position="45"/>
    </location>
</feature>
<sequence length="118" mass="13022">MISPHRKDTFHHILTFTPNTPKLICHPNSTSHLHESSQKRPALEIKHKRVSASASRSIGPTSHGSVPHQRRAFQRTPRSTPPPLQTRTAAASSRGHPDNASPSQTQRKRAGVLATSYL</sequence>
<evidence type="ECO:0000256" key="1">
    <source>
        <dbReference type="SAM" id="MobiDB-lite"/>
    </source>
</evidence>